<sequence>MKYGIWFIATELIFFSFIYLMFGEEVAKRAFLSLHSVAIGLIGIGYLTGFWDALGVWRHSKQGYIPRSLARGERRERSELLWRSLLRGAYP</sequence>
<keyword evidence="1" id="KW-1133">Transmembrane helix</keyword>
<accession>A0A0G2AIK8</accession>
<evidence type="ECO:0000256" key="1">
    <source>
        <dbReference type="SAM" id="Phobius"/>
    </source>
</evidence>
<keyword evidence="1" id="KW-0812">Transmembrane</keyword>
<dbReference type="Proteomes" id="UP000034054">
    <property type="component" value="Unassembled WGS sequence"/>
</dbReference>
<dbReference type="AlphaFoldDB" id="A0A0G2AIK8"/>
<feature type="transmembrane region" description="Helical" evidence="1">
    <location>
        <begin position="5"/>
        <end position="22"/>
    </location>
</feature>
<organism evidence="2 3">
    <name type="scientific">Candidatus Uhrbacteria bacterium GW2011_GWA2_52_8d</name>
    <dbReference type="NCBI Taxonomy" id="1618979"/>
    <lineage>
        <taxon>Bacteria</taxon>
        <taxon>Candidatus Uhriibacteriota</taxon>
    </lineage>
</organism>
<proteinExistence type="predicted"/>
<gene>
    <name evidence="2" type="ORF">UY76_C0028G0010</name>
</gene>
<name>A0A0G2AIK8_9BACT</name>
<protein>
    <submittedName>
        <fullName evidence="2">Uncharacterized protein</fullName>
    </submittedName>
</protein>
<evidence type="ECO:0000313" key="3">
    <source>
        <dbReference type="Proteomes" id="UP000034054"/>
    </source>
</evidence>
<keyword evidence="1" id="KW-0472">Membrane</keyword>
<evidence type="ECO:0000313" key="2">
    <source>
        <dbReference type="EMBL" id="KKW32439.1"/>
    </source>
</evidence>
<comment type="caution">
    <text evidence="2">The sequence shown here is derived from an EMBL/GenBank/DDBJ whole genome shotgun (WGS) entry which is preliminary data.</text>
</comment>
<dbReference type="EMBL" id="LCRH01000028">
    <property type="protein sequence ID" value="KKW32439.1"/>
    <property type="molecule type" value="Genomic_DNA"/>
</dbReference>
<feature type="transmembrane region" description="Helical" evidence="1">
    <location>
        <begin position="34"/>
        <end position="57"/>
    </location>
</feature>
<reference evidence="2 3" key="1">
    <citation type="journal article" date="2015" name="Nature">
        <title>rRNA introns, odd ribosomes, and small enigmatic genomes across a large radiation of phyla.</title>
        <authorList>
            <person name="Brown C.T."/>
            <person name="Hug L.A."/>
            <person name="Thomas B.C."/>
            <person name="Sharon I."/>
            <person name="Castelle C.J."/>
            <person name="Singh A."/>
            <person name="Wilkins M.J."/>
            <person name="Williams K.H."/>
            <person name="Banfield J.F."/>
        </authorList>
    </citation>
    <scope>NUCLEOTIDE SEQUENCE [LARGE SCALE GENOMIC DNA]</scope>
</reference>